<comment type="pathway">
    <text evidence="5">Cofactor biosynthesis; nicotinate biosynthesis; nicotinate from nicotinamide: step 1/1.</text>
</comment>
<sequence>MIEIKTSTLTKRRNDMGNPIKINQQDAFVLIDGQNDFIRKDGALYVAGVKGELANEEMIRKIVALFRRPFGHRTASKDKHPNKRHIEYGIYGKHCAKDTLGQQAHDDLRYIYCAIDDELEKGMRLALISHSAAFSPKFGKHIAALRQKKIKRIFLAGWAFTHCVGESAIAYAIQGFEVYVVRNLCRSVPPPYGNPQLMKRKLKDYGVKLINSDQIK</sequence>
<evidence type="ECO:0000256" key="6">
    <source>
        <dbReference type="ARBA" id="ARBA00039017"/>
    </source>
</evidence>
<dbReference type="GO" id="GO:0019363">
    <property type="term" value="P:pyridine nucleotide biosynthetic process"/>
    <property type="evidence" value="ECO:0007669"/>
    <property type="project" value="UniProtKB-KW"/>
</dbReference>
<name>A0A2H0KR15_9BACT</name>
<keyword evidence="4" id="KW-0378">Hydrolase</keyword>
<dbReference type="Gene3D" id="3.40.50.850">
    <property type="entry name" value="Isochorismatase-like"/>
    <property type="match status" value="1"/>
</dbReference>
<evidence type="ECO:0000313" key="10">
    <source>
        <dbReference type="Proteomes" id="UP000231550"/>
    </source>
</evidence>
<evidence type="ECO:0000256" key="4">
    <source>
        <dbReference type="ARBA" id="ARBA00022801"/>
    </source>
</evidence>
<dbReference type="AlphaFoldDB" id="A0A2H0KR15"/>
<evidence type="ECO:0000256" key="1">
    <source>
        <dbReference type="ARBA" id="ARBA00006336"/>
    </source>
</evidence>
<evidence type="ECO:0000259" key="8">
    <source>
        <dbReference type="Pfam" id="PF00857"/>
    </source>
</evidence>
<comment type="similarity">
    <text evidence="1">Belongs to the isochorismatase family.</text>
</comment>
<reference evidence="9 10" key="1">
    <citation type="submission" date="2017-09" db="EMBL/GenBank/DDBJ databases">
        <title>Depth-based differentiation of microbial function through sediment-hosted aquifers and enrichment of novel symbionts in the deep terrestrial subsurface.</title>
        <authorList>
            <person name="Probst A.J."/>
            <person name="Ladd B."/>
            <person name="Jarett J.K."/>
            <person name="Geller-Mcgrath D.E."/>
            <person name="Sieber C.M."/>
            <person name="Emerson J.B."/>
            <person name="Anantharaman K."/>
            <person name="Thomas B.C."/>
            <person name="Malmstrom R."/>
            <person name="Stieglmeier M."/>
            <person name="Klingl A."/>
            <person name="Woyke T."/>
            <person name="Ryan C.M."/>
            <person name="Banfield J.F."/>
        </authorList>
    </citation>
    <scope>NUCLEOTIDE SEQUENCE [LARGE SCALE GENOMIC DNA]</scope>
    <source>
        <strain evidence="9">CG11_big_fil_rev_8_21_14_0_20_44_10</strain>
    </source>
</reference>
<dbReference type="PANTHER" id="PTHR11080:SF2">
    <property type="entry name" value="LD05707P"/>
    <property type="match status" value="1"/>
</dbReference>
<dbReference type="InterPro" id="IPR052347">
    <property type="entry name" value="Isochorismatase_Nicotinamidase"/>
</dbReference>
<evidence type="ECO:0000256" key="7">
    <source>
        <dbReference type="ARBA" id="ARBA00043224"/>
    </source>
</evidence>
<keyword evidence="3" id="KW-0479">Metal-binding</keyword>
<dbReference type="SUPFAM" id="SSF52499">
    <property type="entry name" value="Isochorismatase-like hydrolases"/>
    <property type="match status" value="1"/>
</dbReference>
<dbReference type="PANTHER" id="PTHR11080">
    <property type="entry name" value="PYRAZINAMIDASE/NICOTINAMIDASE"/>
    <property type="match status" value="1"/>
</dbReference>
<proteinExistence type="inferred from homology"/>
<dbReference type="EC" id="3.5.1.19" evidence="6"/>
<evidence type="ECO:0000313" key="9">
    <source>
        <dbReference type="EMBL" id="PIQ74601.1"/>
    </source>
</evidence>
<evidence type="ECO:0000256" key="5">
    <source>
        <dbReference type="ARBA" id="ARBA00037900"/>
    </source>
</evidence>
<protein>
    <recommendedName>
        <fullName evidence="6">nicotinamidase</fullName>
        <ecNumber evidence="6">3.5.1.19</ecNumber>
    </recommendedName>
    <alternativeName>
        <fullName evidence="7">Nicotinamide deamidase</fullName>
    </alternativeName>
</protein>
<evidence type="ECO:0000256" key="3">
    <source>
        <dbReference type="ARBA" id="ARBA00022723"/>
    </source>
</evidence>
<keyword evidence="2" id="KW-0662">Pyridine nucleotide biosynthesis</keyword>
<feature type="domain" description="Isochorismatase-like" evidence="8">
    <location>
        <begin position="27"/>
        <end position="212"/>
    </location>
</feature>
<organism evidence="9 10">
    <name type="scientific">Candidatus Portnoybacteria bacterium CG11_big_fil_rev_8_21_14_0_20_44_10</name>
    <dbReference type="NCBI Taxonomy" id="1974818"/>
    <lineage>
        <taxon>Bacteria</taxon>
        <taxon>Candidatus Portnoyibacteriota</taxon>
    </lineage>
</organism>
<dbReference type="Pfam" id="PF00857">
    <property type="entry name" value="Isochorismatase"/>
    <property type="match status" value="1"/>
</dbReference>
<dbReference type="InterPro" id="IPR036380">
    <property type="entry name" value="Isochorismatase-like_sf"/>
</dbReference>
<dbReference type="GO" id="GO:0008936">
    <property type="term" value="F:nicotinamidase activity"/>
    <property type="evidence" value="ECO:0007669"/>
    <property type="project" value="UniProtKB-EC"/>
</dbReference>
<accession>A0A2H0KR15</accession>
<dbReference type="GO" id="GO:0046872">
    <property type="term" value="F:metal ion binding"/>
    <property type="evidence" value="ECO:0007669"/>
    <property type="project" value="UniProtKB-KW"/>
</dbReference>
<gene>
    <name evidence="9" type="ORF">COV85_01270</name>
</gene>
<evidence type="ECO:0000256" key="2">
    <source>
        <dbReference type="ARBA" id="ARBA00022642"/>
    </source>
</evidence>
<dbReference type="Proteomes" id="UP000231550">
    <property type="component" value="Unassembled WGS sequence"/>
</dbReference>
<dbReference type="EMBL" id="PCVN01000034">
    <property type="protein sequence ID" value="PIQ74601.1"/>
    <property type="molecule type" value="Genomic_DNA"/>
</dbReference>
<dbReference type="InterPro" id="IPR000868">
    <property type="entry name" value="Isochorismatase-like_dom"/>
</dbReference>
<comment type="caution">
    <text evidence="9">The sequence shown here is derived from an EMBL/GenBank/DDBJ whole genome shotgun (WGS) entry which is preliminary data.</text>
</comment>